<dbReference type="InterPro" id="IPR004875">
    <property type="entry name" value="DDE_SF_endonuclease_dom"/>
</dbReference>
<dbReference type="AlphaFoldDB" id="A0A8W8P487"/>
<evidence type="ECO:0000259" key="1">
    <source>
        <dbReference type="Pfam" id="PF03184"/>
    </source>
</evidence>
<organism evidence="2 3">
    <name type="scientific">Magallana gigas</name>
    <name type="common">Pacific oyster</name>
    <name type="synonym">Crassostrea gigas</name>
    <dbReference type="NCBI Taxonomy" id="29159"/>
    <lineage>
        <taxon>Eukaryota</taxon>
        <taxon>Metazoa</taxon>
        <taxon>Spiralia</taxon>
        <taxon>Lophotrochozoa</taxon>
        <taxon>Mollusca</taxon>
        <taxon>Bivalvia</taxon>
        <taxon>Autobranchia</taxon>
        <taxon>Pteriomorphia</taxon>
        <taxon>Ostreida</taxon>
        <taxon>Ostreoidea</taxon>
        <taxon>Ostreidae</taxon>
        <taxon>Magallana</taxon>
    </lineage>
</organism>
<protein>
    <recommendedName>
        <fullName evidence="1">DDE-1 domain-containing protein</fullName>
    </recommendedName>
</protein>
<proteinExistence type="predicted"/>
<evidence type="ECO:0000313" key="3">
    <source>
        <dbReference type="Proteomes" id="UP000005408"/>
    </source>
</evidence>
<dbReference type="Proteomes" id="UP000005408">
    <property type="component" value="Unassembled WGS sequence"/>
</dbReference>
<dbReference type="Pfam" id="PF03184">
    <property type="entry name" value="DDE_1"/>
    <property type="match status" value="1"/>
</dbReference>
<name>A0A8W8P487_MAGGI</name>
<keyword evidence="3" id="KW-1185">Reference proteome</keyword>
<reference evidence="2" key="1">
    <citation type="submission" date="2022-08" db="UniProtKB">
        <authorList>
            <consortium name="EnsemblMetazoa"/>
        </authorList>
    </citation>
    <scope>IDENTIFICATION</scope>
    <source>
        <strain evidence="2">05x7-T-G4-1.051#20</strain>
    </source>
</reference>
<dbReference type="EnsemblMetazoa" id="G8939.1">
    <property type="protein sequence ID" value="G8939.1:cds"/>
    <property type="gene ID" value="G8939"/>
</dbReference>
<feature type="domain" description="DDE-1" evidence="1">
    <location>
        <begin position="18"/>
        <end position="160"/>
    </location>
</feature>
<evidence type="ECO:0000313" key="2">
    <source>
        <dbReference type="EnsemblMetazoa" id="G8939.1:cds"/>
    </source>
</evidence>
<sequence length="766" mass="87204">MEVEGTQRVPIIGLDDKRQVTVVFAGTLSGDFLAPQVIYQGNTSACHPEYDFPLAWNITHSPNWANTDTQMEYSSRVLVPHMDKTKKKLGLPNTQKSLCIFGVFRAQMSREFVDDLKTKNIEIVYIPLSTTDKLQPMDFSIQKVVKDEMKQRFQRWYASCISKQLDKGVDIETLKPVDLRLYILKPLGAKWLVETYNDIRSQTEMVIKGFEKAEQRRKLTLLRSECLQEHKRDGCVEKDQTDAASRPSVEYIFRKAKHFEHFHHIYGLVRDCKTRVEKLLKNNDPAYQMPKDVTVKIGIVGHHTEDNVNLISKRPGKSQLLENQCIWGALPLVCFENESSSKSKLKENTLCQEGVCHKIFIRSDTFCDKADRDEDEDDDSIISVCQDKDQIQDIITSCLEEPLQKMLQQLRKDLKHGRFLENASDIIGEIEAISNELIPINSKDTDVPISGSKSIVPDNVKDFLYGRSDVNSFGIWNNSGFKVFVRKTTDCKELKDELIKLNKNFFQQYDLEIEKMKTEMLTLMREDNVTGALTGFVTKTNNNQKMYALTCNHLFPIENGMAYTHDFEEIGVCVFTARDKGCDFAAIEIKESYSDSCDVAFRKDDKKKTNANVYSDSLDIVHKIGATTGVTNGIIVSPYNHIFPSKNEHACTRHFENVVACVPTTKTNGCDFAAVEIKECYSNSCDVAFVKDNKKKLNANLYSNSLQTGGSVHKKEQEQIDVTNGRIVRPEFYLKATDKSNQENTFLLKGMAEKFSERGDSGSLVF</sequence>
<dbReference type="GO" id="GO:0003676">
    <property type="term" value="F:nucleic acid binding"/>
    <property type="evidence" value="ECO:0007669"/>
    <property type="project" value="InterPro"/>
</dbReference>
<accession>A0A8W8P487</accession>